<dbReference type="RefSeq" id="WP_176613707.1">
    <property type="nucleotide sequence ID" value="NZ_JABXXR010000063.1"/>
</dbReference>
<name>A0A850PA07_9PROT</name>
<dbReference type="InterPro" id="IPR046494">
    <property type="entry name" value="DUF6587"/>
</dbReference>
<organism evidence="2 3">
    <name type="scientific">Ameyamaea chiangmaiensis</name>
    <dbReference type="NCBI Taxonomy" id="442969"/>
    <lineage>
        <taxon>Bacteria</taxon>
        <taxon>Pseudomonadati</taxon>
        <taxon>Pseudomonadota</taxon>
        <taxon>Alphaproteobacteria</taxon>
        <taxon>Acetobacterales</taxon>
        <taxon>Acetobacteraceae</taxon>
        <taxon>Ameyamaea</taxon>
    </lineage>
</organism>
<reference evidence="2 3" key="1">
    <citation type="submission" date="2020-06" db="EMBL/GenBank/DDBJ databases">
        <title>Description of novel acetic acid bacteria.</title>
        <authorList>
            <person name="Sombolestani A."/>
        </authorList>
    </citation>
    <scope>NUCLEOTIDE SEQUENCE [LARGE SCALE GENOMIC DNA]</scope>
    <source>
        <strain evidence="2 3">LMG 27010</strain>
    </source>
</reference>
<dbReference type="Proteomes" id="UP000585665">
    <property type="component" value="Unassembled WGS sequence"/>
</dbReference>
<accession>A0A850PA07</accession>
<evidence type="ECO:0000313" key="2">
    <source>
        <dbReference type="EMBL" id="NVN40768.1"/>
    </source>
</evidence>
<gene>
    <name evidence="2" type="ORF">HUK82_09350</name>
</gene>
<feature type="compositionally biased region" description="Low complexity" evidence="1">
    <location>
        <begin position="60"/>
        <end position="77"/>
    </location>
</feature>
<feature type="region of interest" description="Disordered" evidence="1">
    <location>
        <begin position="58"/>
        <end position="77"/>
    </location>
</feature>
<dbReference type="EMBL" id="JABXXR010000063">
    <property type="protein sequence ID" value="NVN40768.1"/>
    <property type="molecule type" value="Genomic_DNA"/>
</dbReference>
<dbReference type="AlphaFoldDB" id="A0A850PA07"/>
<evidence type="ECO:0000313" key="3">
    <source>
        <dbReference type="Proteomes" id="UP000585665"/>
    </source>
</evidence>
<comment type="caution">
    <text evidence="2">The sequence shown here is derived from an EMBL/GenBank/DDBJ whole genome shotgun (WGS) entry which is preliminary data.</text>
</comment>
<protein>
    <submittedName>
        <fullName evidence="2">Uncharacterized protein</fullName>
    </submittedName>
</protein>
<proteinExistence type="predicted"/>
<dbReference type="Pfam" id="PF20228">
    <property type="entry name" value="DUF6587"/>
    <property type="match status" value="1"/>
</dbReference>
<keyword evidence="3" id="KW-1185">Reference proteome</keyword>
<evidence type="ECO:0000256" key="1">
    <source>
        <dbReference type="SAM" id="MobiDB-lite"/>
    </source>
</evidence>
<sequence length="77" mass="8095">MMEIAIVALVVVACSLYWLRRLVPASGPLFWRSAAGVVQGVGAPVQVRASLMRRAEQASSRRSGCGTCSKCSGGSCH</sequence>